<accession>A0A086KAI8</accession>
<dbReference type="Pfam" id="PF13831">
    <property type="entry name" value="PHD_2"/>
    <property type="match status" value="1"/>
</dbReference>
<evidence type="ECO:0000256" key="4">
    <source>
        <dbReference type="PROSITE-ProRule" id="PRU00146"/>
    </source>
</evidence>
<proteinExistence type="predicted"/>
<dbReference type="EMBL" id="AEYH02002250">
    <property type="protein sequence ID" value="KFG41406.1"/>
    <property type="molecule type" value="Genomic_DNA"/>
</dbReference>
<evidence type="ECO:0000259" key="6">
    <source>
        <dbReference type="PROSITE" id="PS50016"/>
    </source>
</evidence>
<evidence type="ECO:0000256" key="5">
    <source>
        <dbReference type="SAM" id="MobiDB-lite"/>
    </source>
</evidence>
<dbReference type="InterPro" id="IPR050701">
    <property type="entry name" value="Histone_Mod_Regulator"/>
</dbReference>
<dbReference type="SMART" id="SM00249">
    <property type="entry name" value="PHD"/>
    <property type="match status" value="2"/>
</dbReference>
<dbReference type="Pfam" id="PF13832">
    <property type="entry name" value="zf-HC5HC2H_2"/>
    <property type="match status" value="1"/>
</dbReference>
<keyword evidence="1" id="KW-0479">Metal-binding</keyword>
<keyword evidence="2 4" id="KW-0863">Zinc-finger</keyword>
<feature type="compositionally biased region" description="Low complexity" evidence="5">
    <location>
        <begin position="46"/>
        <end position="71"/>
    </location>
</feature>
<evidence type="ECO:0000313" key="8">
    <source>
        <dbReference type="EMBL" id="KFG41406.1"/>
    </source>
</evidence>
<dbReference type="PROSITE" id="PS01359">
    <property type="entry name" value="ZF_PHD_1"/>
    <property type="match status" value="1"/>
</dbReference>
<evidence type="ECO:0000259" key="7">
    <source>
        <dbReference type="PROSITE" id="PS51805"/>
    </source>
</evidence>
<evidence type="ECO:0000256" key="1">
    <source>
        <dbReference type="ARBA" id="ARBA00022723"/>
    </source>
</evidence>
<dbReference type="AlphaFoldDB" id="A0A086KAI8"/>
<feature type="domain" description="PHD-type" evidence="7">
    <location>
        <begin position="274"/>
        <end position="390"/>
    </location>
</feature>
<dbReference type="OrthoDB" id="330567at2759"/>
<name>A0A086KAI8_TOXGO</name>
<dbReference type="PANTHER" id="PTHR13793:SF107">
    <property type="entry name" value="BROMODOMAIN-CONTAINING PROTEIN HOMOLOG"/>
    <property type="match status" value="1"/>
</dbReference>
<sequence length="527" mass="57134">MDSSDAGISASGASDTVCNASSGKTNPTSETQPNPPPPSPSKQRHSNSLPSSSSPSSSPAASSPISSFSESPSPPCVSPSLISAPSSSSSASCSAAPASSSSPLRSSSSSQTSVTAALPHPAELSVLQATEVCRHLMQTRRAKVRDRKTAKRIAKRFPNVNKIWADLSFDLDDDGTRCDICGNYDSLPGHDEMLLCDGCDVAVHQTCYYVKTVPKADWYCQYCEEKNQAKANVAKLQRLAAKASGKATDKQVETTLKTEVDRLTGEMESVCVLPKRCPLCPRSFGAHVRCGEDFRMWVHVNCAVWVPETWIVGVDYAGGLEGIPAWRFETLCDICGVDEGAVVKCSVGDCPALFHPICAIIAGYGMNLTGQIDYVRKNDTTFHAFCLRHRGYTFRESVDAEEPVEYLYRHPDAEHPFLRVTNLVRRNRDIIFFTKQCHAENSTWGLRLGAYLIKELNENLVALRALWKRIDDICAPRSQPSSASSSISLDNRKALPVGSLGDEGRNAEDVEMQTDSTQGASVPTLTG</sequence>
<dbReference type="PROSITE" id="PS51805">
    <property type="entry name" value="EPHD"/>
    <property type="match status" value="1"/>
</dbReference>
<feature type="region of interest" description="Disordered" evidence="5">
    <location>
        <begin position="1"/>
        <end position="116"/>
    </location>
</feature>
<dbReference type="InterPro" id="IPR013083">
    <property type="entry name" value="Znf_RING/FYVE/PHD"/>
</dbReference>
<evidence type="ECO:0000256" key="2">
    <source>
        <dbReference type="ARBA" id="ARBA00022771"/>
    </source>
</evidence>
<feature type="compositionally biased region" description="Low complexity" evidence="5">
    <location>
        <begin position="78"/>
        <end position="110"/>
    </location>
</feature>
<protein>
    <submittedName>
        <fullName evidence="8">PHD-finger domain-containing protein</fullName>
    </submittedName>
</protein>
<feature type="compositionally biased region" description="Low complexity" evidence="5">
    <location>
        <begin position="478"/>
        <end position="488"/>
    </location>
</feature>
<dbReference type="CDD" id="cd15571">
    <property type="entry name" value="ePHD"/>
    <property type="match status" value="1"/>
</dbReference>
<comment type="caution">
    <text evidence="8">The sequence shown here is derived from an EMBL/GenBank/DDBJ whole genome shotgun (WGS) entry which is preliminary data.</text>
</comment>
<feature type="compositionally biased region" description="Polar residues" evidence="5">
    <location>
        <begin position="513"/>
        <end position="527"/>
    </location>
</feature>
<dbReference type="PANTHER" id="PTHR13793">
    <property type="entry name" value="PHD FINGER PROTEINS"/>
    <property type="match status" value="1"/>
</dbReference>
<organism evidence="8 9">
    <name type="scientific">Toxoplasma gondii FOU</name>
    <dbReference type="NCBI Taxonomy" id="943167"/>
    <lineage>
        <taxon>Eukaryota</taxon>
        <taxon>Sar</taxon>
        <taxon>Alveolata</taxon>
        <taxon>Apicomplexa</taxon>
        <taxon>Conoidasida</taxon>
        <taxon>Coccidia</taxon>
        <taxon>Eucoccidiorida</taxon>
        <taxon>Eimeriorina</taxon>
        <taxon>Sarcocystidae</taxon>
        <taxon>Toxoplasma</taxon>
    </lineage>
</organism>
<dbReference type="InterPro" id="IPR011011">
    <property type="entry name" value="Znf_FYVE_PHD"/>
</dbReference>
<dbReference type="GO" id="GO:0008270">
    <property type="term" value="F:zinc ion binding"/>
    <property type="evidence" value="ECO:0007669"/>
    <property type="project" value="UniProtKB-KW"/>
</dbReference>
<dbReference type="InterPro" id="IPR001965">
    <property type="entry name" value="Znf_PHD"/>
</dbReference>
<dbReference type="CDD" id="cd15492">
    <property type="entry name" value="PHD_BRPF_JADE_like"/>
    <property type="match status" value="1"/>
</dbReference>
<dbReference type="Gene3D" id="3.30.40.10">
    <property type="entry name" value="Zinc/RING finger domain, C3HC4 (zinc finger)"/>
    <property type="match status" value="2"/>
</dbReference>
<dbReference type="InterPro" id="IPR019787">
    <property type="entry name" value="Znf_PHD-finger"/>
</dbReference>
<dbReference type="SUPFAM" id="SSF57903">
    <property type="entry name" value="FYVE/PHD zinc finger"/>
    <property type="match status" value="1"/>
</dbReference>
<feature type="compositionally biased region" description="Low complexity" evidence="5">
    <location>
        <begin position="1"/>
        <end position="15"/>
    </location>
</feature>
<dbReference type="PROSITE" id="PS50016">
    <property type="entry name" value="ZF_PHD_2"/>
    <property type="match status" value="1"/>
</dbReference>
<dbReference type="InterPro" id="IPR019786">
    <property type="entry name" value="Zinc_finger_PHD-type_CS"/>
</dbReference>
<dbReference type="GO" id="GO:0006357">
    <property type="term" value="P:regulation of transcription by RNA polymerase II"/>
    <property type="evidence" value="ECO:0007669"/>
    <property type="project" value="TreeGrafter"/>
</dbReference>
<dbReference type="VEuPathDB" id="ToxoDB:TGFOU_291000"/>
<dbReference type="InterPro" id="IPR034732">
    <property type="entry name" value="EPHD"/>
</dbReference>
<feature type="domain" description="PHD-type" evidence="6">
    <location>
        <begin position="175"/>
        <end position="226"/>
    </location>
</feature>
<evidence type="ECO:0000313" key="9">
    <source>
        <dbReference type="Proteomes" id="UP000028838"/>
    </source>
</evidence>
<feature type="region of interest" description="Disordered" evidence="5">
    <location>
        <begin position="477"/>
        <end position="527"/>
    </location>
</feature>
<evidence type="ECO:0000256" key="3">
    <source>
        <dbReference type="ARBA" id="ARBA00022833"/>
    </source>
</evidence>
<reference evidence="8 9" key="1">
    <citation type="submission" date="2014-07" db="EMBL/GenBank/DDBJ databases">
        <authorList>
            <person name="Sibley D."/>
            <person name="Venepally P."/>
            <person name="Karamycheva S."/>
            <person name="Hadjithomas M."/>
            <person name="Khan A."/>
            <person name="Brunk B."/>
            <person name="Roos D."/>
            <person name="Caler E."/>
            <person name="Lorenzi H."/>
        </authorList>
    </citation>
    <scope>NUCLEOTIDE SEQUENCE [LARGE SCALE GENOMIC DNA]</scope>
    <source>
        <strain evidence="8 9">FOU</strain>
    </source>
</reference>
<dbReference type="Proteomes" id="UP000028838">
    <property type="component" value="Unassembled WGS sequence"/>
</dbReference>
<keyword evidence="3" id="KW-0862">Zinc</keyword>
<gene>
    <name evidence="8" type="ORF">TGFOU_291000</name>
</gene>